<sequence>MRFRCTYITLYVAVVILMGKHSGAICQQRCPCRNITNNSTICNITYNTTTRPLNWQDFFEYEVDKIQRLDLRFKNIFQSQIFPLQEFLHFNWSSLQELQLQNLQADDTQNAIFEMAYLEKLPKLTKVVLRLGPMNLIAGNLQSPLHLIYLDVSDNGYLNFDSLTEIINISGKDLKELHANSINNLTGASLEDSFFQFFEETSLTIIHIMNSNIKIINSPNIGKFLKFVQEIDVSQNDVDISTSTYWSLGNISNLQILKGVDILDRGYNTDTCENTIQENKLNSPNCDLIKYMVQFNLFRSLEALSNAGNKPCNTRCFHFKCTLPETMPLRELHLTKSYSEIFDVQIKGLHQLKIFDFSMNSCKYISPLVFSDLISLKTLLLNENKLSSMANRYPDEFRNLIRTNINLTNLDLSSNGLVKLERDFFELNIELDNLNLSSNLFSYLPKGIFANNTKLEILDVSNNLLSATDWLSSNLVNLRVLNISNNRITTLDSEARHLIDSRSVITFLANNPLDCSCENNDFSVWLSNQKSRNVNITEVYCTQTGMSLSSHITIIDSFSNDCKLKRYIGLLGLLSIAVIIGICGVFYYRHYQNILRLRRIRRHLKDFAEENVAPQQQFLLYLAYSFADRETVLKQIFPELEARLQRELNVSDKLVCISDRDFDVGTSISEEIVRAVSSCTAVLFVISKEFARSRWCEFESEIAIYQQKPIIIVLLEHIKIQSFPFSLRKVCYKWTRMEWPGNKDVNKLDDFWKKLTKAVIKCTDVKY</sequence>
<evidence type="ECO:0000256" key="7">
    <source>
        <dbReference type="ARBA" id="ARBA00022989"/>
    </source>
</evidence>
<proteinExistence type="inferred from homology"/>
<evidence type="ECO:0000313" key="15">
    <source>
        <dbReference type="Proteomes" id="UP001634394"/>
    </source>
</evidence>
<keyword evidence="9" id="KW-0675">Receptor</keyword>
<evidence type="ECO:0000256" key="4">
    <source>
        <dbReference type="ARBA" id="ARBA00022692"/>
    </source>
</evidence>
<organism evidence="14 15">
    <name type="scientific">Sinanodonta woodiana</name>
    <name type="common">Chinese pond mussel</name>
    <name type="synonym">Anodonta woodiana</name>
    <dbReference type="NCBI Taxonomy" id="1069815"/>
    <lineage>
        <taxon>Eukaryota</taxon>
        <taxon>Metazoa</taxon>
        <taxon>Spiralia</taxon>
        <taxon>Lophotrochozoa</taxon>
        <taxon>Mollusca</taxon>
        <taxon>Bivalvia</taxon>
        <taxon>Autobranchia</taxon>
        <taxon>Heteroconchia</taxon>
        <taxon>Palaeoheterodonta</taxon>
        <taxon>Unionida</taxon>
        <taxon>Unionoidea</taxon>
        <taxon>Unionidae</taxon>
        <taxon>Unioninae</taxon>
        <taxon>Sinanodonta</taxon>
    </lineage>
</organism>
<evidence type="ECO:0000256" key="5">
    <source>
        <dbReference type="ARBA" id="ARBA00022729"/>
    </source>
</evidence>
<dbReference type="SUPFAM" id="SSF52058">
    <property type="entry name" value="L domain-like"/>
    <property type="match status" value="1"/>
</dbReference>
<dbReference type="Gene3D" id="3.40.50.10140">
    <property type="entry name" value="Toll/interleukin-1 receptor homology (TIR) domain"/>
    <property type="match status" value="1"/>
</dbReference>
<comment type="subcellular location">
    <subcellularLocation>
        <location evidence="1">Membrane</location>
        <topology evidence="1">Single-pass membrane protein</topology>
    </subcellularLocation>
</comment>
<dbReference type="InterPro" id="IPR003591">
    <property type="entry name" value="Leu-rich_rpt_typical-subtyp"/>
</dbReference>
<dbReference type="SMART" id="SM00369">
    <property type="entry name" value="LRR_TYP"/>
    <property type="match status" value="5"/>
</dbReference>
<keyword evidence="10" id="KW-0325">Glycoprotein</keyword>
<feature type="transmembrane region" description="Helical" evidence="11">
    <location>
        <begin position="567"/>
        <end position="588"/>
    </location>
</feature>
<name>A0ABD3UGR0_SINWO</name>
<keyword evidence="15" id="KW-1185">Reference proteome</keyword>
<dbReference type="Gene3D" id="3.80.10.10">
    <property type="entry name" value="Ribonuclease Inhibitor"/>
    <property type="match status" value="3"/>
</dbReference>
<dbReference type="SUPFAM" id="SSF52047">
    <property type="entry name" value="RNI-like"/>
    <property type="match status" value="1"/>
</dbReference>
<reference evidence="14 15" key="1">
    <citation type="submission" date="2024-11" db="EMBL/GenBank/DDBJ databases">
        <title>Chromosome-level genome assembly of the freshwater bivalve Anodonta woodiana.</title>
        <authorList>
            <person name="Chen X."/>
        </authorList>
    </citation>
    <scope>NUCLEOTIDE SEQUENCE [LARGE SCALE GENOMIC DNA]</scope>
    <source>
        <strain evidence="14">MN2024</strain>
        <tissue evidence="14">Gills</tissue>
    </source>
</reference>
<evidence type="ECO:0000259" key="13">
    <source>
        <dbReference type="PROSITE" id="PS50104"/>
    </source>
</evidence>
<dbReference type="Proteomes" id="UP001634394">
    <property type="component" value="Unassembled WGS sequence"/>
</dbReference>
<keyword evidence="8 11" id="KW-0472">Membrane</keyword>
<keyword evidence="3" id="KW-0433">Leucine-rich repeat</keyword>
<feature type="chain" id="PRO_5044889721" description="TIR domain-containing protein" evidence="12">
    <location>
        <begin position="25"/>
        <end position="767"/>
    </location>
</feature>
<evidence type="ECO:0000256" key="8">
    <source>
        <dbReference type="ARBA" id="ARBA00023136"/>
    </source>
</evidence>
<dbReference type="InterPro" id="IPR000157">
    <property type="entry name" value="TIR_dom"/>
</dbReference>
<evidence type="ECO:0000256" key="11">
    <source>
        <dbReference type="SAM" id="Phobius"/>
    </source>
</evidence>
<dbReference type="PANTHER" id="PTHR24365:SF541">
    <property type="entry name" value="PROTEIN TOLL-RELATED"/>
    <property type="match status" value="1"/>
</dbReference>
<dbReference type="Pfam" id="PF13855">
    <property type="entry name" value="LRR_8"/>
    <property type="match status" value="1"/>
</dbReference>
<dbReference type="InterPro" id="IPR032675">
    <property type="entry name" value="LRR_dom_sf"/>
</dbReference>
<dbReference type="Pfam" id="PF01582">
    <property type="entry name" value="TIR"/>
    <property type="match status" value="1"/>
</dbReference>
<evidence type="ECO:0000256" key="9">
    <source>
        <dbReference type="ARBA" id="ARBA00023170"/>
    </source>
</evidence>
<feature type="signal peptide" evidence="12">
    <location>
        <begin position="1"/>
        <end position="24"/>
    </location>
</feature>
<evidence type="ECO:0000256" key="10">
    <source>
        <dbReference type="ARBA" id="ARBA00023180"/>
    </source>
</evidence>
<accession>A0ABD3UGR0</accession>
<dbReference type="InterPro" id="IPR035897">
    <property type="entry name" value="Toll_tir_struct_dom_sf"/>
</dbReference>
<dbReference type="GO" id="GO:0016020">
    <property type="term" value="C:membrane"/>
    <property type="evidence" value="ECO:0007669"/>
    <property type="project" value="UniProtKB-SubCell"/>
</dbReference>
<dbReference type="AlphaFoldDB" id="A0ABD3UGR0"/>
<keyword evidence="7 11" id="KW-1133">Transmembrane helix</keyword>
<dbReference type="SUPFAM" id="SSF52200">
    <property type="entry name" value="Toll/Interleukin receptor TIR domain"/>
    <property type="match status" value="1"/>
</dbReference>
<comment type="similarity">
    <text evidence="2">Belongs to the Toll-like receptor family.</text>
</comment>
<keyword evidence="5 12" id="KW-0732">Signal</keyword>
<evidence type="ECO:0000256" key="2">
    <source>
        <dbReference type="ARBA" id="ARBA00009634"/>
    </source>
</evidence>
<evidence type="ECO:0000256" key="3">
    <source>
        <dbReference type="ARBA" id="ARBA00022614"/>
    </source>
</evidence>
<dbReference type="PROSITE" id="PS50104">
    <property type="entry name" value="TIR"/>
    <property type="match status" value="1"/>
</dbReference>
<protein>
    <recommendedName>
        <fullName evidence="13">TIR domain-containing protein</fullName>
    </recommendedName>
</protein>
<keyword evidence="4 11" id="KW-0812">Transmembrane</keyword>
<keyword evidence="6" id="KW-0677">Repeat</keyword>
<dbReference type="PANTHER" id="PTHR24365">
    <property type="entry name" value="TOLL-LIKE RECEPTOR"/>
    <property type="match status" value="1"/>
</dbReference>
<evidence type="ECO:0000313" key="14">
    <source>
        <dbReference type="EMBL" id="KAL3847603.1"/>
    </source>
</evidence>
<dbReference type="SMART" id="SM00255">
    <property type="entry name" value="TIR"/>
    <property type="match status" value="1"/>
</dbReference>
<feature type="domain" description="TIR" evidence="13">
    <location>
        <begin position="616"/>
        <end position="759"/>
    </location>
</feature>
<dbReference type="InterPro" id="IPR001611">
    <property type="entry name" value="Leu-rich_rpt"/>
</dbReference>
<evidence type="ECO:0000256" key="6">
    <source>
        <dbReference type="ARBA" id="ARBA00022737"/>
    </source>
</evidence>
<gene>
    <name evidence="14" type="ORF">ACJMK2_018506</name>
</gene>
<dbReference type="EMBL" id="JBJQND010000016">
    <property type="protein sequence ID" value="KAL3847603.1"/>
    <property type="molecule type" value="Genomic_DNA"/>
</dbReference>
<evidence type="ECO:0000256" key="1">
    <source>
        <dbReference type="ARBA" id="ARBA00004167"/>
    </source>
</evidence>
<dbReference type="PROSITE" id="PS51450">
    <property type="entry name" value="LRR"/>
    <property type="match status" value="2"/>
</dbReference>
<comment type="caution">
    <text evidence="14">The sequence shown here is derived from an EMBL/GenBank/DDBJ whole genome shotgun (WGS) entry which is preliminary data.</text>
</comment>
<evidence type="ECO:0000256" key="12">
    <source>
        <dbReference type="SAM" id="SignalP"/>
    </source>
</evidence>